<keyword evidence="3" id="KW-0687">Ribonucleoprotein</keyword>
<dbReference type="GO" id="GO:0006412">
    <property type="term" value="P:translation"/>
    <property type="evidence" value="ECO:0007669"/>
    <property type="project" value="InterPro"/>
</dbReference>
<dbReference type="Pfam" id="PF01280">
    <property type="entry name" value="Ribosomal_L19e"/>
    <property type="match status" value="1"/>
</dbReference>
<dbReference type="GO" id="GO:0003735">
    <property type="term" value="F:structural constituent of ribosome"/>
    <property type="evidence" value="ECO:0007669"/>
    <property type="project" value="InterPro"/>
</dbReference>
<dbReference type="InterPro" id="IPR035970">
    <property type="entry name" value="60S_ribosomal_eL19_sf"/>
</dbReference>
<reference evidence="5" key="1">
    <citation type="submission" date="2021-01" db="EMBL/GenBank/DDBJ databases">
        <authorList>
            <person name="Corre E."/>
            <person name="Pelletier E."/>
            <person name="Niang G."/>
            <person name="Scheremetjew M."/>
            <person name="Finn R."/>
            <person name="Kale V."/>
            <person name="Holt S."/>
            <person name="Cochrane G."/>
            <person name="Meng A."/>
            <person name="Brown T."/>
            <person name="Cohen L."/>
        </authorList>
    </citation>
    <scope>NUCLEOTIDE SEQUENCE</scope>
    <source>
        <strain evidence="5">CCAP979/52</strain>
    </source>
</reference>
<dbReference type="SUPFAM" id="SSF48140">
    <property type="entry name" value="Ribosomal protein L19 (L19e)"/>
    <property type="match status" value="1"/>
</dbReference>
<sequence>MEFQKRTAASLLKCGKRKIWIDPNEKNEITLTDSRSSIKKLIKDGYIIKKNDRLHSRNRIRLRHEAVFKGRSCGTGKKKGTSNARSSEKTNWIFKQRVLRHLLKKYRKLSKIDNHLYRELYKKCKGNVFKNKRILIEYIRKAKSEASRKKILTEKFEIRRNKQKIIKDRKILKFNQKIRKLQQG</sequence>
<dbReference type="GO" id="GO:0022625">
    <property type="term" value="C:cytosolic large ribosomal subunit"/>
    <property type="evidence" value="ECO:0007669"/>
    <property type="project" value="InterPro"/>
</dbReference>
<dbReference type="FunFam" id="1.10.1650.10:FF:000001">
    <property type="entry name" value="Ribosomal protein L19"/>
    <property type="match status" value="1"/>
</dbReference>
<dbReference type="InterPro" id="IPR015972">
    <property type="entry name" value="Ribosomal_eL19_dom1"/>
</dbReference>
<evidence type="ECO:0000259" key="4">
    <source>
        <dbReference type="SMART" id="SM01416"/>
    </source>
</evidence>
<dbReference type="GO" id="GO:0003723">
    <property type="term" value="F:RNA binding"/>
    <property type="evidence" value="ECO:0007669"/>
    <property type="project" value="InterPro"/>
</dbReference>
<evidence type="ECO:0000313" key="5">
    <source>
        <dbReference type="EMBL" id="CAD8644108.1"/>
    </source>
</evidence>
<dbReference type="PANTHER" id="PTHR10722">
    <property type="entry name" value="60S RIBOSOMAL PROTEIN L19"/>
    <property type="match status" value="1"/>
</dbReference>
<dbReference type="Gene3D" id="1.10.1200.240">
    <property type="match status" value="1"/>
</dbReference>
<name>A0A7S0MNV5_9CRYP</name>
<evidence type="ECO:0000256" key="1">
    <source>
        <dbReference type="ARBA" id="ARBA00011082"/>
    </source>
</evidence>
<feature type="domain" description="Large ribosomal subunit protein eL19" evidence="4">
    <location>
        <begin position="1"/>
        <end position="143"/>
    </location>
</feature>
<proteinExistence type="inferred from homology"/>
<protein>
    <recommendedName>
        <fullName evidence="4">Large ribosomal subunit protein eL19 domain-containing protein</fullName>
    </recommendedName>
</protein>
<dbReference type="InterPro" id="IPR000196">
    <property type="entry name" value="Ribosomal_eL19_dom"/>
</dbReference>
<dbReference type="InterPro" id="IPR039547">
    <property type="entry name" value="Ribosomal_eL19"/>
</dbReference>
<dbReference type="EMBL" id="HBEZ01039567">
    <property type="protein sequence ID" value="CAD8644108.1"/>
    <property type="molecule type" value="Transcribed_RNA"/>
</dbReference>
<evidence type="ECO:0000256" key="3">
    <source>
        <dbReference type="ARBA" id="ARBA00023274"/>
    </source>
</evidence>
<dbReference type="Pfam" id="PF25476">
    <property type="entry name" value="Ribosomal_L19e_C"/>
    <property type="match status" value="1"/>
</dbReference>
<dbReference type="InterPro" id="IPR057259">
    <property type="entry name" value="Ribosomal_L19e"/>
</dbReference>
<dbReference type="AlphaFoldDB" id="A0A7S0MNV5"/>
<gene>
    <name evidence="5" type="ORF">CCUR1050_LOCUS21793</name>
</gene>
<keyword evidence="2" id="KW-0689">Ribosomal protein</keyword>
<dbReference type="SMART" id="SM01416">
    <property type="entry name" value="Ribosomal_L19e"/>
    <property type="match status" value="1"/>
</dbReference>
<accession>A0A7S0MNV5</accession>
<organism evidence="5">
    <name type="scientific">Cryptomonas curvata</name>
    <dbReference type="NCBI Taxonomy" id="233186"/>
    <lineage>
        <taxon>Eukaryota</taxon>
        <taxon>Cryptophyceae</taxon>
        <taxon>Cryptomonadales</taxon>
        <taxon>Cryptomonadaceae</taxon>
        <taxon>Cryptomonas</taxon>
    </lineage>
</organism>
<evidence type="ECO:0000256" key="2">
    <source>
        <dbReference type="ARBA" id="ARBA00022980"/>
    </source>
</evidence>
<comment type="similarity">
    <text evidence="1">Belongs to the eukaryotic ribosomal protein eL19 family.</text>
</comment>
<dbReference type="InterPro" id="IPR057260">
    <property type="entry name" value="Ribosomal_L19e_C"/>
</dbReference>
<dbReference type="Gene3D" id="1.10.1650.10">
    <property type="match status" value="1"/>
</dbReference>